<keyword evidence="3" id="KW-1185">Reference proteome</keyword>
<proteinExistence type="predicted"/>
<dbReference type="RefSeq" id="WP_150454887.1">
    <property type="nucleotide sequence ID" value="NZ_VYKI01000013.1"/>
</dbReference>
<keyword evidence="1" id="KW-0812">Transmembrane</keyword>
<comment type="caution">
    <text evidence="2">The sequence shown here is derived from an EMBL/GenBank/DDBJ whole genome shotgun (WGS) entry which is preliminary data.</text>
</comment>
<dbReference type="Proteomes" id="UP000326367">
    <property type="component" value="Unassembled WGS sequence"/>
</dbReference>
<evidence type="ECO:0000256" key="1">
    <source>
        <dbReference type="SAM" id="Phobius"/>
    </source>
</evidence>
<evidence type="ECO:0000313" key="3">
    <source>
        <dbReference type="Proteomes" id="UP000326367"/>
    </source>
</evidence>
<evidence type="ECO:0000313" key="2">
    <source>
        <dbReference type="EMBL" id="KAA8997480.1"/>
    </source>
</evidence>
<organism evidence="2 3">
    <name type="scientific">Stenotrophomonas cyclobalanopsidis</name>
    <dbReference type="NCBI Taxonomy" id="2771362"/>
    <lineage>
        <taxon>Bacteria</taxon>
        <taxon>Pseudomonadati</taxon>
        <taxon>Pseudomonadota</taxon>
        <taxon>Gammaproteobacteria</taxon>
        <taxon>Lysobacterales</taxon>
        <taxon>Lysobacteraceae</taxon>
        <taxon>Stenotrophomonas</taxon>
    </lineage>
</organism>
<accession>A0ABQ6SZT3</accession>
<keyword evidence="1" id="KW-0472">Membrane</keyword>
<sequence length="90" mass="9661">MPRITCPHCHTASNHGVHVCIGCQAEVHYGPPKGAGTAVVIAAIVCGSFAGTYLQAAGWIVGVVVLAGGIWFLPRVFRDRAVFKRIYRTR</sequence>
<protein>
    <recommendedName>
        <fullName evidence="4">Transmembrane protein</fullName>
    </recommendedName>
</protein>
<evidence type="ECO:0008006" key="4">
    <source>
        <dbReference type="Google" id="ProtNLM"/>
    </source>
</evidence>
<gene>
    <name evidence="2" type="ORF">FJU31_11655</name>
</gene>
<reference evidence="2 3" key="1">
    <citation type="journal article" date="2020" name="Antonie Van Leeuwenhoek">
        <title>Stenotrophomonas cyclobalanopsidis sp. nov., isolated from the leaf spot disease of Cyclobalanopsis patelliformis.</title>
        <authorList>
            <person name="Bian D.R."/>
            <person name="Xue H."/>
            <person name="Piao C.G."/>
            <person name="Li Y."/>
        </authorList>
    </citation>
    <scope>NUCLEOTIDE SEQUENCE [LARGE SCALE GENOMIC DNA]</scope>
    <source>
        <strain evidence="2 3">TPQG1-4</strain>
    </source>
</reference>
<feature type="transmembrane region" description="Helical" evidence="1">
    <location>
        <begin position="59"/>
        <end position="77"/>
    </location>
</feature>
<keyword evidence="1" id="KW-1133">Transmembrane helix</keyword>
<name>A0ABQ6SZT3_9GAMM</name>
<dbReference type="EMBL" id="VYKI01000013">
    <property type="protein sequence ID" value="KAA8997480.1"/>
    <property type="molecule type" value="Genomic_DNA"/>
</dbReference>
<feature type="transmembrane region" description="Helical" evidence="1">
    <location>
        <begin position="34"/>
        <end position="53"/>
    </location>
</feature>